<proteinExistence type="predicted"/>
<organism>
    <name type="scientific">Branchiostoma floridae</name>
    <name type="common">Florida lancelet</name>
    <name type="synonym">Amphioxus</name>
    <dbReference type="NCBI Taxonomy" id="7739"/>
    <lineage>
        <taxon>Eukaryota</taxon>
        <taxon>Metazoa</taxon>
        <taxon>Chordata</taxon>
        <taxon>Cephalochordata</taxon>
        <taxon>Leptocardii</taxon>
        <taxon>Amphioxiformes</taxon>
        <taxon>Branchiostomatidae</taxon>
        <taxon>Branchiostoma</taxon>
    </lineage>
</organism>
<evidence type="ECO:0000313" key="2">
    <source>
        <dbReference type="EMBL" id="EEN43744.1"/>
    </source>
</evidence>
<reference evidence="2" key="1">
    <citation type="journal article" date="2008" name="Nature">
        <title>The amphioxus genome and the evolution of the chordate karyotype.</title>
        <authorList>
            <consortium name="US DOE Joint Genome Institute (JGI-PGF)"/>
            <person name="Putnam N.H."/>
            <person name="Butts T."/>
            <person name="Ferrier D.E.K."/>
            <person name="Furlong R.F."/>
            <person name="Hellsten U."/>
            <person name="Kawashima T."/>
            <person name="Robinson-Rechavi M."/>
            <person name="Shoguchi E."/>
            <person name="Terry A."/>
            <person name="Yu J.-K."/>
            <person name="Benito-Gutierrez E.L."/>
            <person name="Dubchak I."/>
            <person name="Garcia-Fernandez J."/>
            <person name="Gibson-Brown J.J."/>
            <person name="Grigoriev I.V."/>
            <person name="Horton A.C."/>
            <person name="de Jong P.J."/>
            <person name="Jurka J."/>
            <person name="Kapitonov V.V."/>
            <person name="Kohara Y."/>
            <person name="Kuroki Y."/>
            <person name="Lindquist E."/>
            <person name="Lucas S."/>
            <person name="Osoegawa K."/>
            <person name="Pennacchio L.A."/>
            <person name="Salamov A.A."/>
            <person name="Satou Y."/>
            <person name="Sauka-Spengler T."/>
            <person name="Schmutz J."/>
            <person name="Shin-I T."/>
            <person name="Toyoda A."/>
            <person name="Bronner-Fraser M."/>
            <person name="Fujiyama A."/>
            <person name="Holland L.Z."/>
            <person name="Holland P.W.H."/>
            <person name="Satoh N."/>
            <person name="Rokhsar D.S."/>
        </authorList>
    </citation>
    <scope>NUCLEOTIDE SEQUENCE [LARGE SCALE GENOMIC DNA]</scope>
    <source>
        <strain evidence="2">S238N-H82</strain>
        <tissue evidence="2">Testes</tissue>
    </source>
</reference>
<dbReference type="InParanoid" id="C3ZUN2"/>
<name>C3ZUN2_BRAFL</name>
<feature type="compositionally biased region" description="Basic and acidic residues" evidence="1">
    <location>
        <begin position="166"/>
        <end position="177"/>
    </location>
</feature>
<evidence type="ECO:0000256" key="1">
    <source>
        <dbReference type="SAM" id="MobiDB-lite"/>
    </source>
</evidence>
<feature type="compositionally biased region" description="Acidic residues" evidence="1">
    <location>
        <begin position="230"/>
        <end position="242"/>
    </location>
</feature>
<accession>C3ZUN2</accession>
<protein>
    <submittedName>
        <fullName evidence="2">Uncharacterized protein</fullName>
    </submittedName>
</protein>
<feature type="region of interest" description="Disordered" evidence="1">
    <location>
        <begin position="164"/>
        <end position="243"/>
    </location>
</feature>
<dbReference type="AlphaFoldDB" id="C3ZUN2"/>
<sequence>MQGVRQDLSLPTVDDVEGLKCRLVERVVDFLIEKFKAFAHLKASTSNTASVNVPRSTYTPLEVLDRDEAKASENIHILLQFAEDRGRQDRHDQGRWLKGYNVAVESEKVSREVAKSLLSNIVIKAEKLPFTVNTQDGTTVQLLPCAYIESLTCAIFDDLTRASGSGREKRKDLDFTDRQPPSRRGTWTPEDDDDNRMGNEDGQLQKDNDQEGDQFMDNVDGQVQGKDPSVENEDGEEEEESEGSLFRMVVHKAKAGLQVHKAKAELQVHKAKAGLQVHKAKAELQVHKTKVGLQVHKAKVGLRVHKAMVGLQVHKAKAELQ</sequence>
<feature type="compositionally biased region" description="Basic and acidic residues" evidence="1">
    <location>
        <begin position="195"/>
        <end position="209"/>
    </location>
</feature>
<gene>
    <name evidence="2" type="ORF">BRAFLDRAFT_94636</name>
</gene>
<dbReference type="EMBL" id="GG666684">
    <property type="protein sequence ID" value="EEN43744.1"/>
    <property type="molecule type" value="Genomic_DNA"/>
</dbReference>